<dbReference type="AlphaFoldDB" id="A0A1J6JC31"/>
<gene>
    <name evidence="2" type="ORF">A4A49_26949</name>
</gene>
<dbReference type="Gene3D" id="3.80.10.10">
    <property type="entry name" value="Ribonuclease Inhibitor"/>
    <property type="match status" value="1"/>
</dbReference>
<name>A0A1J6JC31_NICAT</name>
<reference evidence="2" key="1">
    <citation type="submission" date="2016-11" db="EMBL/GenBank/DDBJ databases">
        <title>The genome of Nicotiana attenuata.</title>
        <authorList>
            <person name="Xu S."/>
            <person name="Brockmoeller T."/>
            <person name="Gaquerel E."/>
            <person name="Navarro A."/>
            <person name="Kuhl H."/>
            <person name="Gase K."/>
            <person name="Ling Z."/>
            <person name="Zhou W."/>
            <person name="Kreitzer C."/>
            <person name="Stanke M."/>
            <person name="Tang H."/>
            <person name="Lyons E."/>
            <person name="Pandey P."/>
            <person name="Pandey S.P."/>
            <person name="Timmermann B."/>
            <person name="Baldwin I.T."/>
        </authorList>
    </citation>
    <scope>NUCLEOTIDE SEQUENCE [LARGE SCALE GENOMIC DNA]</scope>
    <source>
        <strain evidence="2">UT</strain>
    </source>
</reference>
<accession>A0A1J6JC31</accession>
<keyword evidence="3" id="KW-1185">Reference proteome</keyword>
<sequence length="434" mass="50170">MSPKRIKRNQSATSQEPIVDEDIISNLPRNVIDYILGKMPIREAVRTSVLSKKWRFYYLTIPQLVFDYQFVKELYYFAIKRCAPIFSLFEFKYQFNEIVTKSLMLNPDRIEKFRVLIPNFNRARVPDVNKWILYLSQKNIKKITLEYPKVIVRHELPPYFFSCLDLTYVKLNNVDFSLPPEFKGFRNLDRLSLSRVRLANNCFERFLSSCPVLKMLVLHKCSGIRHFIISGSNLLRIKAAYMFQSISLENASNLAEVYVTLESLEIGLEGNPIFDLVKFVGSLRNVKRLVLDGKFLQTSPNSLKILELFGVNFIDFDQISVVVCLLRSAPNLQDLHIQASTIKINQEHVSSFLKLLDCRPLSKLQLVKLTNISGCDPEFEFIRFLLFSSPSLVTMSIVEHPELEAEEAQNIGRKLLEFKPPSAVSVDFSRDSET</sequence>
<dbReference type="EMBL" id="MJEQ01037185">
    <property type="protein sequence ID" value="OIT04689.1"/>
    <property type="molecule type" value="Genomic_DNA"/>
</dbReference>
<dbReference type="OMA" id="HINTERG"/>
<dbReference type="PROSITE" id="PS50181">
    <property type="entry name" value="FBOX"/>
    <property type="match status" value="1"/>
</dbReference>
<organism evidence="2 3">
    <name type="scientific">Nicotiana attenuata</name>
    <name type="common">Coyote tobacco</name>
    <dbReference type="NCBI Taxonomy" id="49451"/>
    <lineage>
        <taxon>Eukaryota</taxon>
        <taxon>Viridiplantae</taxon>
        <taxon>Streptophyta</taxon>
        <taxon>Embryophyta</taxon>
        <taxon>Tracheophyta</taxon>
        <taxon>Spermatophyta</taxon>
        <taxon>Magnoliopsida</taxon>
        <taxon>eudicotyledons</taxon>
        <taxon>Gunneridae</taxon>
        <taxon>Pentapetalae</taxon>
        <taxon>asterids</taxon>
        <taxon>lamiids</taxon>
        <taxon>Solanales</taxon>
        <taxon>Solanaceae</taxon>
        <taxon>Nicotianoideae</taxon>
        <taxon>Nicotianeae</taxon>
        <taxon>Nicotiana</taxon>
    </lineage>
</organism>
<dbReference type="InterPro" id="IPR055411">
    <property type="entry name" value="LRR_FXL15/At3g58940/PEG3-like"/>
</dbReference>
<evidence type="ECO:0000313" key="3">
    <source>
        <dbReference type="Proteomes" id="UP000187609"/>
    </source>
</evidence>
<proteinExistence type="predicted"/>
<dbReference type="Gramene" id="OIT04689">
    <property type="protein sequence ID" value="OIT04689"/>
    <property type="gene ID" value="A4A49_26949"/>
</dbReference>
<evidence type="ECO:0000259" key="1">
    <source>
        <dbReference type="PROSITE" id="PS50181"/>
    </source>
</evidence>
<dbReference type="InterPro" id="IPR032675">
    <property type="entry name" value="LRR_dom_sf"/>
</dbReference>
<dbReference type="Proteomes" id="UP000187609">
    <property type="component" value="Unassembled WGS sequence"/>
</dbReference>
<dbReference type="SUPFAM" id="SSF52047">
    <property type="entry name" value="RNI-like"/>
    <property type="match status" value="1"/>
</dbReference>
<dbReference type="STRING" id="49451.A0A1J6JC31"/>
<feature type="domain" description="F-box" evidence="1">
    <location>
        <begin position="21"/>
        <end position="74"/>
    </location>
</feature>
<dbReference type="PANTHER" id="PTHR31639:SF237">
    <property type="entry name" value="F-BOX DOMAIN-CONTAINING PROTEIN"/>
    <property type="match status" value="1"/>
</dbReference>
<dbReference type="Pfam" id="PF00646">
    <property type="entry name" value="F-box"/>
    <property type="match status" value="1"/>
</dbReference>
<protein>
    <submittedName>
        <fullName evidence="2">F-boxfbd/lrr-repeat protein</fullName>
    </submittedName>
</protein>
<dbReference type="SUPFAM" id="SSF81383">
    <property type="entry name" value="F-box domain"/>
    <property type="match status" value="1"/>
</dbReference>
<dbReference type="Pfam" id="PF24758">
    <property type="entry name" value="LRR_At5g56370"/>
    <property type="match status" value="1"/>
</dbReference>
<dbReference type="InterPro" id="IPR001810">
    <property type="entry name" value="F-box_dom"/>
</dbReference>
<dbReference type="PANTHER" id="PTHR31639">
    <property type="entry name" value="F-BOX PROTEIN-LIKE"/>
    <property type="match status" value="1"/>
</dbReference>
<comment type="caution">
    <text evidence="2">The sequence shown here is derived from an EMBL/GenBank/DDBJ whole genome shotgun (WGS) entry which is preliminary data.</text>
</comment>
<evidence type="ECO:0000313" key="2">
    <source>
        <dbReference type="EMBL" id="OIT04689.1"/>
    </source>
</evidence>
<dbReference type="InterPro" id="IPR036047">
    <property type="entry name" value="F-box-like_dom_sf"/>
</dbReference>